<evidence type="ECO:0000313" key="2">
    <source>
        <dbReference type="EMBL" id="PTE13723.1"/>
    </source>
</evidence>
<protein>
    <submittedName>
        <fullName evidence="2">TraB/GumN family protein</fullName>
    </submittedName>
</protein>
<gene>
    <name evidence="2" type="ORF">C5F44_13085</name>
</gene>
<dbReference type="InterPro" id="IPR047111">
    <property type="entry name" value="YbaP-like"/>
</dbReference>
<keyword evidence="3" id="KW-1185">Reference proteome</keyword>
<proteinExistence type="predicted"/>
<dbReference type="PANTHER" id="PTHR40590:SF1">
    <property type="entry name" value="CYTOPLASMIC PROTEIN"/>
    <property type="match status" value="1"/>
</dbReference>
<sequence>MRFLIALFASLLLHLAPAAATACYGLNLLDLMPAADRARIEAAAAAVPYSEGNLWTATKGKASLTIIGTYHLDDPRHDAVMQRITPLLAAARMLLVEGGPEEEKRLKDRMASDPGVLMITEGPSLLEMLPPETWARLKQALADRGIPGIMAAKFQPWYVTVLLSVPPCAMADLSQPKGLDGLLIDAATAAGKPIRALEPYDTVFAIFDAFAQQDQVAMIDQSLALEPVSADFSVTLADAYYDGKSQLIWELMRETSYNMPGYTREQVDAEMKAMEEVLVSRRNRAWIPVIDAAAAEGGPLVVAFGALHLPGPEGVLNLLAQDGWTITPLAGP</sequence>
<dbReference type="PROSITE" id="PS51257">
    <property type="entry name" value="PROKAR_LIPOPROTEIN"/>
    <property type="match status" value="1"/>
</dbReference>
<evidence type="ECO:0000313" key="3">
    <source>
        <dbReference type="Proteomes" id="UP000241362"/>
    </source>
</evidence>
<dbReference type="PANTHER" id="PTHR40590">
    <property type="entry name" value="CYTOPLASMIC PROTEIN-RELATED"/>
    <property type="match status" value="1"/>
</dbReference>
<feature type="signal peptide" evidence="1">
    <location>
        <begin position="1"/>
        <end position="22"/>
    </location>
</feature>
<comment type="caution">
    <text evidence="2">The sequence shown here is derived from an EMBL/GenBank/DDBJ whole genome shotgun (WGS) entry which is preliminary data.</text>
</comment>
<name>A0A2T4J785_FUSBL</name>
<feature type="chain" id="PRO_5015622745" evidence="1">
    <location>
        <begin position="23"/>
        <end position="332"/>
    </location>
</feature>
<organism evidence="2 3">
    <name type="scientific">Fuscovulum blasticum DSM 2131</name>
    <dbReference type="NCBI Taxonomy" id="1188250"/>
    <lineage>
        <taxon>Bacteria</taxon>
        <taxon>Pseudomonadati</taxon>
        <taxon>Pseudomonadota</taxon>
        <taxon>Alphaproteobacteria</taxon>
        <taxon>Rhodobacterales</taxon>
        <taxon>Paracoccaceae</taxon>
        <taxon>Pseudogemmobacter</taxon>
    </lineage>
</organism>
<dbReference type="InterPro" id="IPR002816">
    <property type="entry name" value="TraB/PrgY/GumN_fam"/>
</dbReference>
<dbReference type="AlphaFoldDB" id="A0A2T4J785"/>
<accession>A0A2T4J785</accession>
<dbReference type="CDD" id="cd14789">
    <property type="entry name" value="Tiki"/>
    <property type="match status" value="1"/>
</dbReference>
<dbReference type="RefSeq" id="WP_107673981.1">
    <property type="nucleotide sequence ID" value="NZ_PZKE01000012.1"/>
</dbReference>
<dbReference type="Pfam" id="PF01963">
    <property type="entry name" value="TraB_PrgY_gumN"/>
    <property type="match status" value="1"/>
</dbReference>
<keyword evidence="1" id="KW-0732">Signal</keyword>
<dbReference type="Proteomes" id="UP000241362">
    <property type="component" value="Unassembled WGS sequence"/>
</dbReference>
<evidence type="ECO:0000256" key="1">
    <source>
        <dbReference type="SAM" id="SignalP"/>
    </source>
</evidence>
<dbReference type="EMBL" id="PZKE01000012">
    <property type="protein sequence ID" value="PTE13723.1"/>
    <property type="molecule type" value="Genomic_DNA"/>
</dbReference>
<reference evidence="2 3" key="1">
    <citation type="submission" date="2018-03" db="EMBL/GenBank/DDBJ databases">
        <title>Rhodobacter blasticus.</title>
        <authorList>
            <person name="Meyer T.E."/>
            <person name="Miller S."/>
            <person name="Lodha T."/>
            <person name="Gandham S."/>
            <person name="Chintalapati S."/>
            <person name="Chintalapati V.R."/>
        </authorList>
    </citation>
    <scope>NUCLEOTIDE SEQUENCE [LARGE SCALE GENOMIC DNA]</scope>
    <source>
        <strain evidence="2 3">DSM 2131</strain>
    </source>
</reference>